<dbReference type="Pfam" id="PF11951">
    <property type="entry name" value="Fungal_trans_2"/>
    <property type="match status" value="1"/>
</dbReference>
<organism evidence="4 5">
    <name type="scientific">Penicillium rubens (strain ATCC 28089 / DSM 1075 / NRRL 1951 / Wisconsin 54-1255)</name>
    <name type="common">Penicillium chrysogenum</name>
    <dbReference type="NCBI Taxonomy" id="500485"/>
    <lineage>
        <taxon>Eukaryota</taxon>
        <taxon>Fungi</taxon>
        <taxon>Dikarya</taxon>
        <taxon>Ascomycota</taxon>
        <taxon>Pezizomycotina</taxon>
        <taxon>Eurotiomycetes</taxon>
        <taxon>Eurotiomycetidae</taxon>
        <taxon>Eurotiales</taxon>
        <taxon>Aspergillaceae</taxon>
        <taxon>Penicillium</taxon>
        <taxon>Penicillium chrysogenum species complex</taxon>
    </lineage>
</organism>
<sequence length="672" mass="74996">MAKVDGLTIYLRFHDETPEIASLYSTIQDGQPAFTNDPSCLLQIGPREELDSPSGLLAEQPYAANGANEGNASAQFPAFTAENVSPSILSLSSPRSVQSRTSSNPLQPLSEREAILLRNFVENMALWVQQADITDPQRHFETEVSARALKEPVLRYAVFAFSSRHLDRQDNTDVTEALQYHNCCVQLLIPALSGPREHITEDILAAVAILRQHEEMDGEDNQFHLTGTTHILNTVSTFGSSGGLGEAAAWLCLRQDIYISLTSQRPLRTNLQSFYHSDVFQRDDDFAWSSRMVFLLANVLQGAFTDSNIARGTDQIEEWYSTKPHTFDPVRSVPRGPGPDQRLPTIWMLLPVHDCSGAFRKNVRHHLLMVLGLAQSNAKAENTLFTARHSLLAWGWVLRHPLDQRAAESLLQAMHARTGWNMDSLTRIWSKEKGLKTSLFNKNTQNFLQDCIPKGCVKGKISISGGLIRSRTPPLSPNPRIHLSGSLSFDQVFPGVSPPQIQRASGRSSLPRTFESRVTRALRIGLQSLFPSKTMNAIIGLFLGLVPGSLLTSDLPNFDGSRKHYYIPIMQSSNSPTKEHKTTPFPHSSPSPPSYNDVSGPVIINEYGKPQFLSQEEEVERQHRLQQAVREKMLGLPRTTHFEWHQGTSGTTGTVNEELPLPLYTPREDEKK</sequence>
<dbReference type="eggNOG" id="ENOG502SJ31">
    <property type="taxonomic scope" value="Eukaryota"/>
</dbReference>
<protein>
    <submittedName>
        <fullName evidence="4">Pc20g15240 protein</fullName>
    </submittedName>
</protein>
<evidence type="ECO:0000256" key="1">
    <source>
        <dbReference type="ARBA" id="ARBA00004123"/>
    </source>
</evidence>
<dbReference type="GO" id="GO:0045944">
    <property type="term" value="P:positive regulation of transcription by RNA polymerase II"/>
    <property type="evidence" value="ECO:0007669"/>
    <property type="project" value="TreeGrafter"/>
</dbReference>
<comment type="subcellular location">
    <subcellularLocation>
        <location evidence="1">Nucleus</location>
    </subcellularLocation>
</comment>
<reference evidence="4 5" key="1">
    <citation type="journal article" date="2008" name="Nat. Biotechnol.">
        <title>Genome sequencing and analysis of the filamentous fungus Penicillium chrysogenum.</title>
        <authorList>
            <person name="van den Berg M.A."/>
            <person name="Albang R."/>
            <person name="Albermann K."/>
            <person name="Badger J.H."/>
            <person name="Daran J.-M."/>
            <person name="Driessen A.J.M."/>
            <person name="Garcia-Estrada C."/>
            <person name="Fedorova N.D."/>
            <person name="Harris D.M."/>
            <person name="Heijne W.H.M."/>
            <person name="Joardar V.S."/>
            <person name="Kiel J.A.K.W."/>
            <person name="Kovalchuk A."/>
            <person name="Martin J.F."/>
            <person name="Nierman W.C."/>
            <person name="Nijland J.G."/>
            <person name="Pronk J.T."/>
            <person name="Roubos J.A."/>
            <person name="van der Klei I.J."/>
            <person name="van Peij N.N.M.E."/>
            <person name="Veenhuis M."/>
            <person name="von Doehren H."/>
            <person name="Wagner C."/>
            <person name="Wortman J.R."/>
            <person name="Bovenberg R.A.L."/>
        </authorList>
    </citation>
    <scope>NUCLEOTIDE SEQUENCE [LARGE SCALE GENOMIC DNA]</scope>
    <source>
        <strain evidence="5">ATCC 28089 / DSM 1075 / NRRL 1951 / Wisconsin 54-1255</strain>
    </source>
</reference>
<dbReference type="PANTHER" id="PTHR37534:SF25">
    <property type="entry name" value="ZN(II)2CYS6 TRANSCRIPTION FACTOR (EUROFUNG)"/>
    <property type="match status" value="1"/>
</dbReference>
<keyword evidence="5" id="KW-1185">Reference proteome</keyword>
<keyword evidence="2" id="KW-0539">Nucleus</keyword>
<dbReference type="HOGENOM" id="CLU_408871_0_0_1"/>
<feature type="compositionally biased region" description="Polar residues" evidence="3">
    <location>
        <begin position="646"/>
        <end position="655"/>
    </location>
</feature>
<dbReference type="VEuPathDB" id="FungiDB:PCH_Pc20g15240"/>
<dbReference type="GO" id="GO:0003700">
    <property type="term" value="F:DNA-binding transcription factor activity"/>
    <property type="evidence" value="ECO:0007669"/>
    <property type="project" value="TreeGrafter"/>
</dbReference>
<name>B6HDY0_PENRW</name>
<feature type="region of interest" description="Disordered" evidence="3">
    <location>
        <begin position="643"/>
        <end position="672"/>
    </location>
</feature>
<dbReference type="OrthoDB" id="4525710at2759"/>
<proteinExistence type="predicted"/>
<dbReference type="BioCyc" id="PCHR:PC20G15240-MONOMER"/>
<dbReference type="AlphaFoldDB" id="B6HDY0"/>
<dbReference type="PANTHER" id="PTHR37534">
    <property type="entry name" value="TRANSCRIPTIONAL ACTIVATOR PROTEIN UGA3"/>
    <property type="match status" value="1"/>
</dbReference>
<dbReference type="GO" id="GO:0005634">
    <property type="term" value="C:nucleus"/>
    <property type="evidence" value="ECO:0007669"/>
    <property type="project" value="UniProtKB-SubCell"/>
</dbReference>
<dbReference type="Proteomes" id="UP000000724">
    <property type="component" value="Contig Pc00c20"/>
</dbReference>
<dbReference type="OMA" id="MHARTGW"/>
<evidence type="ECO:0000313" key="5">
    <source>
        <dbReference type="Proteomes" id="UP000000724"/>
    </source>
</evidence>
<dbReference type="EMBL" id="AM920435">
    <property type="protein sequence ID" value="CAP86853.1"/>
    <property type="molecule type" value="Genomic_DNA"/>
</dbReference>
<gene>
    <name evidence="4" type="ORF">Pc20g15240</name>
    <name evidence="4" type="ORF">PCH_Pc20g15240</name>
</gene>
<evidence type="ECO:0000256" key="2">
    <source>
        <dbReference type="ARBA" id="ARBA00023242"/>
    </source>
</evidence>
<feature type="region of interest" description="Disordered" evidence="3">
    <location>
        <begin position="572"/>
        <end position="595"/>
    </location>
</feature>
<accession>B6HDY0</accession>
<evidence type="ECO:0000313" key="4">
    <source>
        <dbReference type="EMBL" id="CAP86853.1"/>
    </source>
</evidence>
<dbReference type="InterPro" id="IPR021858">
    <property type="entry name" value="Fun_TF"/>
</dbReference>
<evidence type="ECO:0000256" key="3">
    <source>
        <dbReference type="SAM" id="MobiDB-lite"/>
    </source>
</evidence>
<dbReference type="GO" id="GO:0000976">
    <property type="term" value="F:transcription cis-regulatory region binding"/>
    <property type="evidence" value="ECO:0007669"/>
    <property type="project" value="TreeGrafter"/>
</dbReference>